<dbReference type="InterPro" id="IPR004843">
    <property type="entry name" value="Calcineurin-like_PHP"/>
</dbReference>
<dbReference type="OrthoDB" id="303721at2157"/>
<dbReference type="PaxDb" id="589924-Ferp_2449"/>
<dbReference type="GeneID" id="25395332"/>
<evidence type="ECO:0000313" key="3">
    <source>
        <dbReference type="Proteomes" id="UP000002613"/>
    </source>
</evidence>
<dbReference type="Pfam" id="PF00149">
    <property type="entry name" value="Metallophos"/>
    <property type="match status" value="1"/>
</dbReference>
<dbReference type="SUPFAM" id="SSF56300">
    <property type="entry name" value="Metallo-dependent phosphatases"/>
    <property type="match status" value="1"/>
</dbReference>
<dbReference type="GO" id="GO:0016787">
    <property type="term" value="F:hydrolase activity"/>
    <property type="evidence" value="ECO:0007669"/>
    <property type="project" value="InterPro"/>
</dbReference>
<evidence type="ECO:0000313" key="2">
    <source>
        <dbReference type="EMBL" id="ADC66557.1"/>
    </source>
</evidence>
<dbReference type="PANTHER" id="PTHR11668:SF496">
    <property type="entry name" value="SERINE_THREONINE-PROTEIN PHOSPHATASE"/>
    <property type="match status" value="1"/>
</dbReference>
<dbReference type="STRING" id="589924.Ferp_2449"/>
<keyword evidence="3" id="KW-1185">Reference proteome</keyword>
<dbReference type="PANTHER" id="PTHR11668">
    <property type="entry name" value="SERINE/THREONINE PROTEIN PHOSPHATASE"/>
    <property type="match status" value="1"/>
</dbReference>
<dbReference type="Proteomes" id="UP000002613">
    <property type="component" value="Chromosome"/>
</dbReference>
<dbReference type="CDD" id="cd00144">
    <property type="entry name" value="MPP_PPP_family"/>
    <property type="match status" value="1"/>
</dbReference>
<protein>
    <submittedName>
        <fullName evidence="2">Metallophosphoesterase</fullName>
    </submittedName>
</protein>
<dbReference type="InterPro" id="IPR006186">
    <property type="entry name" value="Ser/Thr-sp_prot-phosphatase"/>
</dbReference>
<reference evidence="2 3" key="2">
    <citation type="journal article" date="2011" name="Stand. Genomic Sci.">
        <title>Complete genome sequence of Ferroglobus placidus AEDII12DO.</title>
        <authorList>
            <person name="Anderson I."/>
            <person name="Risso C."/>
            <person name="Holmes D."/>
            <person name="Lucas S."/>
            <person name="Copeland A."/>
            <person name="Lapidus A."/>
            <person name="Cheng J.F."/>
            <person name="Bruce D."/>
            <person name="Goodwin L."/>
            <person name="Pitluck S."/>
            <person name="Saunders E."/>
            <person name="Brettin T."/>
            <person name="Detter J.C."/>
            <person name="Han C."/>
            <person name="Tapia R."/>
            <person name="Larimer F."/>
            <person name="Land M."/>
            <person name="Hauser L."/>
            <person name="Woyke T."/>
            <person name="Lovley D."/>
            <person name="Kyrpides N."/>
            <person name="Ivanova N."/>
        </authorList>
    </citation>
    <scope>NUCLEOTIDE SEQUENCE [LARGE SCALE GENOMIC DNA]</scope>
    <source>
        <strain evidence="3">DSM 10642 / AEDII12DO</strain>
    </source>
</reference>
<dbReference type="HOGENOM" id="CLU_004962_0_10_2"/>
<dbReference type="RefSeq" id="WP_012966891.1">
    <property type="nucleotide sequence ID" value="NC_013849.1"/>
</dbReference>
<gene>
    <name evidence="2" type="ordered locus">Ferp_2449</name>
</gene>
<reference evidence="3" key="1">
    <citation type="submission" date="2010-02" db="EMBL/GenBank/DDBJ databases">
        <title>Complete sequence of Ferroglobus placidus DSM 10642.</title>
        <authorList>
            <consortium name="US DOE Joint Genome Institute"/>
            <person name="Lucas S."/>
            <person name="Copeland A."/>
            <person name="Lapidus A."/>
            <person name="Cheng J.-F."/>
            <person name="Bruce D."/>
            <person name="Goodwin L."/>
            <person name="Pitluck S."/>
            <person name="Saunders E."/>
            <person name="Brettin T."/>
            <person name="Detter J.C."/>
            <person name="Han C."/>
            <person name="Tapia R."/>
            <person name="Larimer F."/>
            <person name="Land M."/>
            <person name="Hauser L."/>
            <person name="Kyrpides N."/>
            <person name="Ivanova N."/>
            <person name="Holmes D."/>
            <person name="Lovley D."/>
            <person name="Kyrpides N."/>
            <person name="Anderson I.J."/>
            <person name="Woyke T."/>
        </authorList>
    </citation>
    <scope>NUCLEOTIDE SEQUENCE [LARGE SCALE GENOMIC DNA]</scope>
    <source>
        <strain evidence="3">DSM 10642 / AEDII12DO</strain>
    </source>
</reference>
<accession>D3S266</accession>
<dbReference type="InterPro" id="IPR029052">
    <property type="entry name" value="Metallo-depent_PP-like"/>
</dbReference>
<organism evidence="2 3">
    <name type="scientific">Ferroglobus placidus (strain DSM 10642 / AEDII12DO)</name>
    <dbReference type="NCBI Taxonomy" id="589924"/>
    <lineage>
        <taxon>Archaea</taxon>
        <taxon>Methanobacteriati</taxon>
        <taxon>Methanobacteriota</taxon>
        <taxon>Archaeoglobi</taxon>
        <taxon>Archaeoglobales</taxon>
        <taxon>Archaeoglobaceae</taxon>
        <taxon>Ferroglobus</taxon>
    </lineage>
</organism>
<name>D3S266_FERPA</name>
<dbReference type="EMBL" id="CP001899">
    <property type="protein sequence ID" value="ADC66557.1"/>
    <property type="molecule type" value="Genomic_DNA"/>
</dbReference>
<dbReference type="Gene3D" id="3.60.21.10">
    <property type="match status" value="1"/>
</dbReference>
<dbReference type="SMART" id="SM00156">
    <property type="entry name" value="PP2Ac"/>
    <property type="match status" value="1"/>
</dbReference>
<dbReference type="AlphaFoldDB" id="D3S266"/>
<dbReference type="eggNOG" id="arCOG01143">
    <property type="taxonomic scope" value="Archaea"/>
</dbReference>
<evidence type="ECO:0000259" key="1">
    <source>
        <dbReference type="SMART" id="SM00156"/>
    </source>
</evidence>
<dbReference type="KEGG" id="fpl:Ferp_2449"/>
<sequence>MIEDLLEEAIKLSGKKFVEIEEEKITIFGDIHGDYSTMKKLMKDAHGFFIFLGDYEDRGREALEVYEEVLKLYVEGKAVMLKGNHETGEAFPHDFPALLEEKGMGELYGLFRKLWEKLPLFAVAGDLFLCHGGIATNSCKGVVSLSELKRDPAKYETEILWNDPMEMSGCEFNYDRGIGYYFGKDLTRNFCEEEGFVCVIRSHQPYKVLLVEQDGYLITLGSTAIPYGLSSAAILRIDQSESYKDGNDIVRKFGVVKEVW</sequence>
<proteinExistence type="predicted"/>
<dbReference type="InterPro" id="IPR050341">
    <property type="entry name" value="PP1_catalytic_subunit"/>
</dbReference>
<feature type="domain" description="Serine/threonine specific protein phosphatases" evidence="1">
    <location>
        <begin position="2"/>
        <end position="260"/>
    </location>
</feature>